<dbReference type="Proteomes" id="UP001236663">
    <property type="component" value="Unassembled WGS sequence"/>
</dbReference>
<sequence>MKTAGIILLILGIIGTIMFGLQAMQDSESFSLFGMDIAVSTANWTPVIISVILLVIGLVLSTRGKK</sequence>
<dbReference type="EMBL" id="JAUFQS010000002">
    <property type="protein sequence ID" value="MDN3686355.1"/>
    <property type="molecule type" value="Genomic_DNA"/>
</dbReference>
<reference evidence="3" key="1">
    <citation type="journal article" date="2019" name="Int. J. Syst. Evol. Microbiol.">
        <title>The Global Catalogue of Microorganisms (GCM) 10K type strain sequencing project: providing services to taxonomists for standard genome sequencing and annotation.</title>
        <authorList>
            <consortium name="The Broad Institute Genomics Platform"/>
            <consortium name="The Broad Institute Genome Sequencing Center for Infectious Disease"/>
            <person name="Wu L."/>
            <person name="Ma J."/>
        </authorList>
    </citation>
    <scope>NUCLEOTIDE SEQUENCE [LARGE SCALE GENOMIC DNA]</scope>
    <source>
        <strain evidence="3">CECT 7706</strain>
    </source>
</reference>
<evidence type="ECO:0000256" key="1">
    <source>
        <dbReference type="SAM" id="Phobius"/>
    </source>
</evidence>
<comment type="caution">
    <text evidence="2">The sequence shown here is derived from an EMBL/GenBank/DDBJ whole genome shotgun (WGS) entry which is preliminary data.</text>
</comment>
<evidence type="ECO:0008006" key="4">
    <source>
        <dbReference type="Google" id="ProtNLM"/>
    </source>
</evidence>
<protein>
    <recommendedName>
        <fullName evidence="4">Transglycosylase</fullName>
    </recommendedName>
</protein>
<feature type="transmembrane region" description="Helical" evidence="1">
    <location>
        <begin position="7"/>
        <end position="24"/>
    </location>
</feature>
<keyword evidence="3" id="KW-1185">Reference proteome</keyword>
<proteinExistence type="predicted"/>
<organism evidence="2 3">
    <name type="scientific">Cyclobacterium jeungdonense</name>
    <dbReference type="NCBI Taxonomy" id="708087"/>
    <lineage>
        <taxon>Bacteria</taxon>
        <taxon>Pseudomonadati</taxon>
        <taxon>Bacteroidota</taxon>
        <taxon>Cytophagia</taxon>
        <taxon>Cytophagales</taxon>
        <taxon>Cyclobacteriaceae</taxon>
        <taxon>Cyclobacterium</taxon>
    </lineage>
</organism>
<feature type="transmembrane region" description="Helical" evidence="1">
    <location>
        <begin position="44"/>
        <end position="62"/>
    </location>
</feature>
<keyword evidence="1" id="KW-1133">Transmembrane helix</keyword>
<evidence type="ECO:0000313" key="2">
    <source>
        <dbReference type="EMBL" id="MDN3686355.1"/>
    </source>
</evidence>
<keyword evidence="1" id="KW-0812">Transmembrane</keyword>
<name>A0ABT8C3L7_9BACT</name>
<dbReference type="RefSeq" id="WP_163386927.1">
    <property type="nucleotide sequence ID" value="NZ_JAUFQS010000002.1"/>
</dbReference>
<accession>A0ABT8C3L7</accession>
<evidence type="ECO:0000313" key="3">
    <source>
        <dbReference type="Proteomes" id="UP001236663"/>
    </source>
</evidence>
<gene>
    <name evidence="2" type="ORF">QWZ15_00820</name>
</gene>
<keyword evidence="1" id="KW-0472">Membrane</keyword>